<proteinExistence type="predicted"/>
<feature type="chain" id="PRO_5026879825" evidence="1">
    <location>
        <begin position="24"/>
        <end position="98"/>
    </location>
</feature>
<dbReference type="AlphaFoldDB" id="A0A6N8F6X2"/>
<evidence type="ECO:0000313" key="3">
    <source>
        <dbReference type="Proteomes" id="UP000439994"/>
    </source>
</evidence>
<feature type="signal peptide" evidence="1">
    <location>
        <begin position="1"/>
        <end position="23"/>
    </location>
</feature>
<keyword evidence="1" id="KW-0732">Signal</keyword>
<gene>
    <name evidence="2" type="ORF">GNP35_07450</name>
</gene>
<protein>
    <submittedName>
        <fullName evidence="2">Uncharacterized protein</fullName>
    </submittedName>
</protein>
<organism evidence="2 3">
    <name type="scientific">Psychrosphaera haliotis</name>
    <dbReference type="NCBI Taxonomy" id="555083"/>
    <lineage>
        <taxon>Bacteria</taxon>
        <taxon>Pseudomonadati</taxon>
        <taxon>Pseudomonadota</taxon>
        <taxon>Gammaproteobacteria</taxon>
        <taxon>Alteromonadales</taxon>
        <taxon>Pseudoalteromonadaceae</taxon>
        <taxon>Psychrosphaera</taxon>
    </lineage>
</organism>
<evidence type="ECO:0000256" key="1">
    <source>
        <dbReference type="SAM" id="SignalP"/>
    </source>
</evidence>
<sequence>MYSSAIKPVLLITLLLNSNLVKSAVPGDQANSQTTNQLSASSLLFQDLKRYIPEQNVRVLKTKKTNNLSPYTKKKQQVFPKVSPLYCPISINLFLGRP</sequence>
<reference evidence="2 3" key="1">
    <citation type="submission" date="2019-11" db="EMBL/GenBank/DDBJ databases">
        <title>P. haliotis isolates from Z. marina roots.</title>
        <authorList>
            <person name="Cohen M."/>
            <person name="Jospin G."/>
            <person name="Eisen J.A."/>
            <person name="Coil D.A."/>
        </authorList>
    </citation>
    <scope>NUCLEOTIDE SEQUENCE [LARGE SCALE GENOMIC DNA]</scope>
    <source>
        <strain evidence="2 3">UCD-MCMsp1aY</strain>
    </source>
</reference>
<comment type="caution">
    <text evidence="2">The sequence shown here is derived from an EMBL/GenBank/DDBJ whole genome shotgun (WGS) entry which is preliminary data.</text>
</comment>
<accession>A0A6N8F6X2</accession>
<keyword evidence="3" id="KW-1185">Reference proteome</keyword>
<dbReference type="EMBL" id="WOCD01000003">
    <property type="protein sequence ID" value="MUH72325.1"/>
    <property type="molecule type" value="Genomic_DNA"/>
</dbReference>
<dbReference type="Proteomes" id="UP000439994">
    <property type="component" value="Unassembled WGS sequence"/>
</dbReference>
<name>A0A6N8F6X2_9GAMM</name>
<evidence type="ECO:0000313" key="2">
    <source>
        <dbReference type="EMBL" id="MUH72325.1"/>
    </source>
</evidence>